<proteinExistence type="predicted"/>
<dbReference type="RefSeq" id="WP_220206117.1">
    <property type="nucleotide sequence ID" value="NZ_BNJK01000001.1"/>
</dbReference>
<dbReference type="Proteomes" id="UP000597444">
    <property type="component" value="Unassembled WGS sequence"/>
</dbReference>
<keyword evidence="2" id="KW-1185">Reference proteome</keyword>
<reference evidence="1" key="1">
    <citation type="submission" date="2020-10" db="EMBL/GenBank/DDBJ databases">
        <title>Taxonomic study of unclassified bacteria belonging to the class Ktedonobacteria.</title>
        <authorList>
            <person name="Yabe S."/>
            <person name="Wang C.M."/>
            <person name="Zheng Y."/>
            <person name="Sakai Y."/>
            <person name="Cavaletti L."/>
            <person name="Monciardini P."/>
            <person name="Donadio S."/>
        </authorList>
    </citation>
    <scope>NUCLEOTIDE SEQUENCE</scope>
    <source>
        <strain evidence="1">ID150040</strain>
    </source>
</reference>
<sequence>MASYEEACDDPGEMFDDGEGGMPMLEVGMRVRILVPFEDGGYREGIIYECCPGRPWPWHVLVDGWSEKWGGIAFAGEELEAPGWSVVKRRQ</sequence>
<comment type="caution">
    <text evidence="1">The sequence shown here is derived from an EMBL/GenBank/DDBJ whole genome shotgun (WGS) entry which is preliminary data.</text>
</comment>
<evidence type="ECO:0000313" key="1">
    <source>
        <dbReference type="EMBL" id="GHO95440.1"/>
    </source>
</evidence>
<evidence type="ECO:0000313" key="2">
    <source>
        <dbReference type="Proteomes" id="UP000597444"/>
    </source>
</evidence>
<name>A0A8J3N4K8_9CHLR</name>
<protein>
    <submittedName>
        <fullName evidence="1">Uncharacterized protein</fullName>
    </submittedName>
</protein>
<dbReference type="EMBL" id="BNJK01000001">
    <property type="protein sequence ID" value="GHO95440.1"/>
    <property type="molecule type" value="Genomic_DNA"/>
</dbReference>
<accession>A0A8J3N4K8</accession>
<dbReference type="AlphaFoldDB" id="A0A8J3N4K8"/>
<organism evidence="1 2">
    <name type="scientific">Reticulibacter mediterranei</name>
    <dbReference type="NCBI Taxonomy" id="2778369"/>
    <lineage>
        <taxon>Bacteria</taxon>
        <taxon>Bacillati</taxon>
        <taxon>Chloroflexota</taxon>
        <taxon>Ktedonobacteria</taxon>
        <taxon>Ktedonobacterales</taxon>
        <taxon>Reticulibacteraceae</taxon>
        <taxon>Reticulibacter</taxon>
    </lineage>
</organism>
<gene>
    <name evidence="1" type="ORF">KSF_054880</name>
</gene>